<protein>
    <submittedName>
        <fullName evidence="1">Uncharacterized protein</fullName>
    </submittedName>
</protein>
<evidence type="ECO:0000313" key="1">
    <source>
        <dbReference type="EMBL" id="TWG27019.1"/>
    </source>
</evidence>
<evidence type="ECO:0000313" key="2">
    <source>
        <dbReference type="Proteomes" id="UP000319927"/>
    </source>
</evidence>
<keyword evidence="2" id="KW-1185">Reference proteome</keyword>
<sequence>MKAGSRPPALSGGISAARCCRCSFKNKQEDCVKVVLRP</sequence>
<dbReference type="Proteomes" id="UP000319927">
    <property type="component" value="Unassembled WGS sequence"/>
</dbReference>
<accession>A0A561WT26</accession>
<comment type="caution">
    <text evidence="1">The sequence shown here is derived from an EMBL/GenBank/DDBJ whole genome shotgun (WGS) entry which is preliminary data.</text>
</comment>
<proteinExistence type="predicted"/>
<reference evidence="1 2" key="1">
    <citation type="submission" date="2019-06" db="EMBL/GenBank/DDBJ databases">
        <title>Sequencing the genomes of 1000 actinobacteria strains.</title>
        <authorList>
            <person name="Klenk H.-P."/>
        </authorList>
    </citation>
    <scope>NUCLEOTIDE SEQUENCE [LARGE SCALE GENOMIC DNA]</scope>
    <source>
        <strain evidence="1 2">DSM 102131</strain>
    </source>
</reference>
<dbReference type="AlphaFoldDB" id="A0A561WT26"/>
<gene>
    <name evidence="1" type="ORF">FHX75_11154</name>
</gene>
<name>A0A561WT26_9ACTN</name>
<organism evidence="1 2">
    <name type="scientific">Micromonospora palomenae</name>
    <dbReference type="NCBI Taxonomy" id="1461247"/>
    <lineage>
        <taxon>Bacteria</taxon>
        <taxon>Bacillati</taxon>
        <taxon>Actinomycetota</taxon>
        <taxon>Actinomycetes</taxon>
        <taxon>Micromonosporales</taxon>
        <taxon>Micromonosporaceae</taxon>
        <taxon>Micromonospora</taxon>
    </lineage>
</organism>
<dbReference type="EMBL" id="VIXA01000001">
    <property type="protein sequence ID" value="TWG27019.1"/>
    <property type="molecule type" value="Genomic_DNA"/>
</dbReference>